<feature type="chain" id="PRO_5033026318" description="DUF2846 domain-containing protein" evidence="2">
    <location>
        <begin position="22"/>
        <end position="153"/>
    </location>
</feature>
<dbReference type="Proteomes" id="UP000593892">
    <property type="component" value="Chromosome"/>
</dbReference>
<organism evidence="3 4">
    <name type="scientific">Paludibaculum fermentans</name>
    <dbReference type="NCBI Taxonomy" id="1473598"/>
    <lineage>
        <taxon>Bacteria</taxon>
        <taxon>Pseudomonadati</taxon>
        <taxon>Acidobacteriota</taxon>
        <taxon>Terriglobia</taxon>
        <taxon>Bryobacterales</taxon>
        <taxon>Bryobacteraceae</taxon>
        <taxon>Paludibaculum</taxon>
    </lineage>
</organism>
<accession>A0A7S7NRD9</accession>
<evidence type="ECO:0000256" key="1">
    <source>
        <dbReference type="SAM" id="MobiDB-lite"/>
    </source>
</evidence>
<dbReference type="EMBL" id="CP063849">
    <property type="protein sequence ID" value="QOY88398.1"/>
    <property type="molecule type" value="Genomic_DNA"/>
</dbReference>
<evidence type="ECO:0000256" key="2">
    <source>
        <dbReference type="SAM" id="SignalP"/>
    </source>
</evidence>
<evidence type="ECO:0008006" key="5">
    <source>
        <dbReference type="Google" id="ProtNLM"/>
    </source>
</evidence>
<sequence>MVFRPKALVCLLLAASLPGLAEDPARVYVYARRETEARSWIAVSCGGSVAAEVKQGHFFALTLAPGRYLLSVENGVPLALDAATGKDSYVRLDWQYQVGRPPIAALSKAGPEDARREMQYLAYVPSKRLHSSLAARSDPRAPVQPRWKNRAGQ</sequence>
<keyword evidence="2" id="KW-0732">Signal</keyword>
<dbReference type="KEGG" id="pfer:IRI77_00060"/>
<reference evidence="3 4" key="1">
    <citation type="submission" date="2020-10" db="EMBL/GenBank/DDBJ databases">
        <title>Complete genome sequence of Paludibaculum fermentans P105T, a facultatively anaerobic acidobacterium capable of dissimilatory Fe(III) reduction.</title>
        <authorList>
            <person name="Dedysh S.N."/>
            <person name="Beletsky A.V."/>
            <person name="Kulichevskaya I.S."/>
            <person name="Mardanov A.V."/>
            <person name="Ravin N.V."/>
        </authorList>
    </citation>
    <scope>NUCLEOTIDE SEQUENCE [LARGE SCALE GENOMIC DNA]</scope>
    <source>
        <strain evidence="3 4">P105</strain>
    </source>
</reference>
<protein>
    <recommendedName>
        <fullName evidence="5">DUF2846 domain-containing protein</fullName>
    </recommendedName>
</protein>
<gene>
    <name evidence="3" type="ORF">IRI77_00060</name>
</gene>
<dbReference type="RefSeq" id="WP_194450060.1">
    <property type="nucleotide sequence ID" value="NZ_CP063849.1"/>
</dbReference>
<proteinExistence type="predicted"/>
<evidence type="ECO:0000313" key="3">
    <source>
        <dbReference type="EMBL" id="QOY88398.1"/>
    </source>
</evidence>
<feature type="signal peptide" evidence="2">
    <location>
        <begin position="1"/>
        <end position="21"/>
    </location>
</feature>
<evidence type="ECO:0000313" key="4">
    <source>
        <dbReference type="Proteomes" id="UP000593892"/>
    </source>
</evidence>
<keyword evidence="4" id="KW-1185">Reference proteome</keyword>
<feature type="region of interest" description="Disordered" evidence="1">
    <location>
        <begin position="132"/>
        <end position="153"/>
    </location>
</feature>
<dbReference type="AlphaFoldDB" id="A0A7S7NRD9"/>
<name>A0A7S7NRD9_PALFE</name>